<protein>
    <submittedName>
        <fullName evidence="1">Uncharacterized protein</fullName>
    </submittedName>
</protein>
<accession>A0ABQ4PWL6</accession>
<gene>
    <name evidence="1" type="ORF">PsB1_1546</name>
</gene>
<sequence length="70" mass="7989">MYGLARSLETDRLGRPRLIEVEWAYCGENGDADVCELQESDKAWAAVRKAYAANRSLNTSSHEIWHVSYK</sequence>
<reference evidence="1" key="2">
    <citation type="journal article" date="2023" name="ISME Commun">
        <title>Characterization of a bloom-associated alphaproteobacterial lineage, 'Candidatus Phycosocius': insights into freshwater algal-bacterial interactions.</title>
        <authorList>
            <person name="Tanabe Y."/>
            <person name="Yamaguchi H."/>
            <person name="Yoshida M."/>
            <person name="Kai A."/>
            <person name="Okazaki Y."/>
        </authorList>
    </citation>
    <scope>NUCLEOTIDE SEQUENCE</scope>
    <source>
        <strain evidence="1">BOTRYCO-1</strain>
    </source>
</reference>
<reference evidence="1" key="1">
    <citation type="submission" date="2021-05" db="EMBL/GenBank/DDBJ databases">
        <authorList>
            <person name="Tanabe Y."/>
        </authorList>
    </citation>
    <scope>NUCLEOTIDE SEQUENCE</scope>
    <source>
        <strain evidence="1">BOTRYCO-1</strain>
    </source>
</reference>
<dbReference type="EMBL" id="BPFZ01000009">
    <property type="protein sequence ID" value="GIU67392.1"/>
    <property type="molecule type" value="Genomic_DNA"/>
</dbReference>
<proteinExistence type="predicted"/>
<name>A0ABQ4PWL6_9PROT</name>
<dbReference type="Proteomes" id="UP001161064">
    <property type="component" value="Unassembled WGS sequence"/>
</dbReference>
<comment type="caution">
    <text evidence="1">The sequence shown here is derived from an EMBL/GenBank/DDBJ whole genome shotgun (WGS) entry which is preliminary data.</text>
</comment>
<evidence type="ECO:0000313" key="1">
    <source>
        <dbReference type="EMBL" id="GIU67392.1"/>
    </source>
</evidence>
<keyword evidence="2" id="KW-1185">Reference proteome</keyword>
<evidence type="ECO:0000313" key="2">
    <source>
        <dbReference type="Proteomes" id="UP001161064"/>
    </source>
</evidence>
<organism evidence="1 2">
    <name type="scientific">Candidatus Phycosocius spiralis</name>
    <dbReference type="NCBI Taxonomy" id="2815099"/>
    <lineage>
        <taxon>Bacteria</taxon>
        <taxon>Pseudomonadati</taxon>
        <taxon>Pseudomonadota</taxon>
        <taxon>Alphaproteobacteria</taxon>
        <taxon>Caulobacterales</taxon>
        <taxon>Caulobacterales incertae sedis</taxon>
        <taxon>Candidatus Phycosocius</taxon>
    </lineage>
</organism>